<dbReference type="PIRSF" id="PIRSF005536">
    <property type="entry name" value="Agal"/>
    <property type="match status" value="1"/>
</dbReference>
<dbReference type="GO" id="GO:0016052">
    <property type="term" value="P:carbohydrate catabolic process"/>
    <property type="evidence" value="ECO:0007669"/>
    <property type="project" value="InterPro"/>
</dbReference>
<accession>A0A7X2P0F0</accession>
<organism evidence="5 6">
    <name type="scientific">Oliverpabstia intestinalis</name>
    <dbReference type="NCBI Taxonomy" id="2606633"/>
    <lineage>
        <taxon>Bacteria</taxon>
        <taxon>Bacillati</taxon>
        <taxon>Bacillota</taxon>
        <taxon>Clostridia</taxon>
        <taxon>Lachnospirales</taxon>
        <taxon>Lachnospiraceae</taxon>
        <taxon>Oliverpabstia</taxon>
    </lineage>
</organism>
<dbReference type="InterPro" id="IPR038417">
    <property type="entry name" value="Alpga-gal_N_sf"/>
</dbReference>
<reference evidence="5 6" key="1">
    <citation type="submission" date="2019-08" db="EMBL/GenBank/DDBJ databases">
        <title>In-depth cultivation of the pig gut microbiome towards novel bacterial diversity and tailored functional studies.</title>
        <authorList>
            <person name="Wylensek D."/>
            <person name="Hitch T.C.A."/>
            <person name="Clavel T."/>
        </authorList>
    </citation>
    <scope>NUCLEOTIDE SEQUENCE [LARGE SCALE GENOMIC DNA]</scope>
    <source>
        <strain evidence="5 6">BSM-380-WT-5A</strain>
    </source>
</reference>
<dbReference type="EMBL" id="VUMS01000001">
    <property type="protein sequence ID" value="MST65204.1"/>
    <property type="molecule type" value="Genomic_DNA"/>
</dbReference>
<keyword evidence="2 3" id="KW-0326">Glycosidase</keyword>
<evidence type="ECO:0000256" key="4">
    <source>
        <dbReference type="PIRSR" id="PIRSR005536-1"/>
    </source>
</evidence>
<evidence type="ECO:0000256" key="1">
    <source>
        <dbReference type="ARBA" id="ARBA00022801"/>
    </source>
</evidence>
<dbReference type="PANTHER" id="PTHR43053">
    <property type="entry name" value="GLYCOSIDASE FAMILY 31"/>
    <property type="match status" value="1"/>
</dbReference>
<feature type="active site" description="Nucleophile" evidence="4">
    <location>
        <position position="469"/>
    </location>
</feature>
<keyword evidence="6" id="KW-1185">Reference proteome</keyword>
<dbReference type="InterPro" id="IPR017853">
    <property type="entry name" value="GH"/>
</dbReference>
<evidence type="ECO:0000313" key="6">
    <source>
        <dbReference type="Proteomes" id="UP000440513"/>
    </source>
</evidence>
<feature type="active site" description="Proton donor" evidence="4">
    <location>
        <position position="537"/>
    </location>
</feature>
<sequence>MGKRRSKTMAKEIRIEEGKLKVIFEIRDNGVVELKQFDPAGRADVRERKRETEDFYPITEVQMTGRGSRGMHAYKHNVSGGATDFTYQSHEILENEKGKELVIHTATEYGVKAEYHMQFFTGVAAVQVWTVLKNEGTEAIGLEYVSSFIYQGLCQSGEKPYFEKTSVYTPHNSWDCESQWRKNDCREINLSGMAINGFNTPGFGMNRYCYGGHSSWSTCEYLPMGICEDTECKETYFFQIEHSGQWLIEYGPSSGERLYVALSGATEAEHGWWKNLKPGDTFTTVPAGFGVADGGVNEAMAELTGYRRKIRRPNEDDEKLNVVFNDYMNCLMGDPTEEKEKAIIDKAAEMGCEYYCLDCGWYDKGFWWDRVGEWKESPERFPNTLKAVCDYAKEKGMVMGLWLEIEVMGVACELANKLPDDWFICRHGKRHIDNKRYLLDFRNSEVRKYCMDVVDRLIEDYGVGYFKVDYNVTMGYGSDLHSDSCADAIREHYLYLYEWYQEIFRKHPDLVIENCGSGGQRMDYGMLTLLSLQSTSDQTDYIYNSYIASNVASAVTPEQAGMWVYPYKDEREHVIYNMVNGLLLRPYMSGMVWDMGEESLKLMREGIALYKKIRNDIKVGVPVFPLGFTDTRDDVLAYAVKTEEKTYLAVFTPRADRAEILLAAAGITGTEAKVIYPASGDCEYAVTDGTLQVTMPQVTCARLFEIC</sequence>
<dbReference type="AlphaFoldDB" id="A0A7X2P0F0"/>
<dbReference type="CDD" id="cd14791">
    <property type="entry name" value="GH36"/>
    <property type="match status" value="1"/>
</dbReference>
<dbReference type="PANTHER" id="PTHR43053:SF3">
    <property type="entry name" value="ALPHA-GALACTOSIDASE C-RELATED"/>
    <property type="match status" value="1"/>
</dbReference>
<proteinExistence type="inferred from homology"/>
<dbReference type="Proteomes" id="UP000440513">
    <property type="component" value="Unassembled WGS sequence"/>
</dbReference>
<comment type="caution">
    <text evidence="5">The sequence shown here is derived from an EMBL/GenBank/DDBJ whole genome shotgun (WGS) entry which is preliminary data.</text>
</comment>
<dbReference type="SUPFAM" id="SSF51445">
    <property type="entry name" value="(Trans)glycosidases"/>
    <property type="match status" value="1"/>
</dbReference>
<protein>
    <recommendedName>
        <fullName evidence="3">Alpha-galactosidase</fullName>
        <ecNumber evidence="3">3.2.1.22</ecNumber>
    </recommendedName>
</protein>
<name>A0A7X2P0F0_9FIRM</name>
<evidence type="ECO:0000256" key="2">
    <source>
        <dbReference type="ARBA" id="ARBA00023295"/>
    </source>
</evidence>
<dbReference type="Gene3D" id="2.70.98.60">
    <property type="entry name" value="alpha-galactosidase from lactobacil brevis"/>
    <property type="match status" value="1"/>
</dbReference>
<comment type="catalytic activity">
    <reaction evidence="3">
        <text>Hydrolysis of terminal, non-reducing alpha-D-galactose residues in alpha-D-galactosides, including galactose oligosaccharides, galactomannans and galactolipids.</text>
        <dbReference type="EC" id="3.2.1.22"/>
    </reaction>
</comment>
<dbReference type="EC" id="3.2.1.22" evidence="3"/>
<keyword evidence="1 3" id="KW-0378">Hydrolase</keyword>
<dbReference type="InterPro" id="IPR013785">
    <property type="entry name" value="Aldolase_TIM"/>
</dbReference>
<evidence type="ECO:0000313" key="5">
    <source>
        <dbReference type="EMBL" id="MST65204.1"/>
    </source>
</evidence>
<comment type="similarity">
    <text evidence="3">Belongs to the glycosyl hydrolase.</text>
</comment>
<dbReference type="InterPro" id="IPR050985">
    <property type="entry name" value="Alpha-glycosidase_related"/>
</dbReference>
<evidence type="ECO:0000256" key="3">
    <source>
        <dbReference type="PIRNR" id="PIRNR005536"/>
    </source>
</evidence>
<dbReference type="InterPro" id="IPR002252">
    <property type="entry name" value="Glyco_hydro_36"/>
</dbReference>
<dbReference type="Pfam" id="PF02065">
    <property type="entry name" value="Melibiase"/>
    <property type="match status" value="1"/>
</dbReference>
<dbReference type="GO" id="GO:0004557">
    <property type="term" value="F:alpha-galactosidase activity"/>
    <property type="evidence" value="ECO:0007669"/>
    <property type="project" value="UniProtKB-UniRule"/>
</dbReference>
<gene>
    <name evidence="5" type="ORF">FYJ57_00305</name>
</gene>
<dbReference type="Gene3D" id="3.20.20.70">
    <property type="entry name" value="Aldolase class I"/>
    <property type="match status" value="1"/>
</dbReference>